<keyword evidence="1" id="KW-0812">Transmembrane</keyword>
<dbReference type="AlphaFoldDB" id="A0A376EL84"/>
<keyword evidence="2" id="KW-0808">Transferase</keyword>
<feature type="transmembrane region" description="Helical" evidence="1">
    <location>
        <begin position="12"/>
        <end position="29"/>
    </location>
</feature>
<sequence length="91" mass="10497">MDIAHNRIFGFDILRILAILFVVFSHSTSLLPDTVYMFFDLFYFDGVCIFFALSGFIIGNIMIKSVEKYRVHCIEEYILLDSIHLGSINPV</sequence>
<dbReference type="Proteomes" id="UP000255224">
    <property type="component" value="Unassembled WGS sequence"/>
</dbReference>
<dbReference type="STRING" id="297244.SAMN05421639_103332"/>
<reference evidence="2 3" key="1">
    <citation type="submission" date="2018-06" db="EMBL/GenBank/DDBJ databases">
        <authorList>
            <consortium name="Pathogen Informatics"/>
            <person name="Doyle S."/>
        </authorList>
    </citation>
    <scope>NUCLEOTIDE SEQUENCE [LARGE SCALE GENOMIC DNA]</scope>
    <source>
        <strain evidence="2 3">NCTC13533</strain>
    </source>
</reference>
<dbReference type="EMBL" id="UFVQ01000003">
    <property type="protein sequence ID" value="STD10168.1"/>
    <property type="molecule type" value="Genomic_DNA"/>
</dbReference>
<dbReference type="GO" id="GO:0016746">
    <property type="term" value="F:acyltransferase activity"/>
    <property type="evidence" value="ECO:0007669"/>
    <property type="project" value="UniProtKB-KW"/>
</dbReference>
<feature type="transmembrane region" description="Helical" evidence="1">
    <location>
        <begin position="41"/>
        <end position="63"/>
    </location>
</feature>
<gene>
    <name evidence="2" type="ORF">NCTC13533_04773</name>
</gene>
<keyword evidence="1" id="KW-0472">Membrane</keyword>
<proteinExistence type="predicted"/>
<keyword evidence="2" id="KW-0012">Acyltransferase</keyword>
<evidence type="ECO:0000313" key="2">
    <source>
        <dbReference type="EMBL" id="STD10168.1"/>
    </source>
</evidence>
<keyword evidence="1" id="KW-1133">Transmembrane helix</keyword>
<name>A0A376EL84_CHRCU</name>
<organism evidence="2 3">
    <name type="scientific">Chryseobacterium carnipullorum</name>
    <dbReference type="NCBI Taxonomy" id="1124835"/>
    <lineage>
        <taxon>Bacteria</taxon>
        <taxon>Pseudomonadati</taxon>
        <taxon>Bacteroidota</taxon>
        <taxon>Flavobacteriia</taxon>
        <taxon>Flavobacteriales</taxon>
        <taxon>Weeksellaceae</taxon>
        <taxon>Chryseobacterium group</taxon>
        <taxon>Chryseobacterium</taxon>
    </lineage>
</organism>
<evidence type="ECO:0000313" key="3">
    <source>
        <dbReference type="Proteomes" id="UP000255224"/>
    </source>
</evidence>
<accession>A0A376EL84</accession>
<evidence type="ECO:0000256" key="1">
    <source>
        <dbReference type="SAM" id="Phobius"/>
    </source>
</evidence>
<protein>
    <submittedName>
        <fullName evidence="2">Acyltransferase family</fullName>
    </submittedName>
</protein>